<dbReference type="Pfam" id="PF04984">
    <property type="entry name" value="Phage_sheath_1"/>
    <property type="match status" value="1"/>
</dbReference>
<organism evidence="3 4">
    <name type="scientific">Asticcacaulis biprosthecium C19</name>
    <dbReference type="NCBI Taxonomy" id="715226"/>
    <lineage>
        <taxon>Bacteria</taxon>
        <taxon>Pseudomonadati</taxon>
        <taxon>Pseudomonadota</taxon>
        <taxon>Alphaproteobacteria</taxon>
        <taxon>Caulobacterales</taxon>
        <taxon>Caulobacteraceae</taxon>
        <taxon>Asticcacaulis</taxon>
    </lineage>
</organism>
<gene>
    <name evidence="3" type="ORF">ABI_08580</name>
</gene>
<dbReference type="InterPro" id="IPR035089">
    <property type="entry name" value="Phage_sheath_subtilisin"/>
</dbReference>
<evidence type="ECO:0000256" key="1">
    <source>
        <dbReference type="ARBA" id="ARBA00008005"/>
    </source>
</evidence>
<proteinExistence type="inferred from homology"/>
<dbReference type="HOGENOM" id="CLU_023068_1_1_5"/>
<sequence>MDSLSFTQIPLTTRSPGQYVEFDFSKMRNGLPGRPYRVLCIGLGTFPSDLDRPVRVDSADHAKAIFGQGSMLTGMCAVFNDQINSRDIQLWGMPLGEPATGDPTAATGTFVFTGTATKAGIIALMVEQQRIQVSVAVGMTAAQTAAAVSAKINTYLDLSCTAGVSTATVTVTSRHKGTAGNSIYLAKNYDPGDRVPIGLTCEVTAMSGGTGDPVAATKLALLGDQAFDAILHFWTDATNIAAVEAFAADRAIATKRNYCWSLTHKTDSYSTLTTFAASRNSAFAPIVAMKGTPWPSWKVAAAVGGACANSIANDPATPLCDLVIKGMLPPKDNDRFSGTERELLLQAGLATLDVNDAGKVYIQLLVTTYKTNEAGYADDGLYLLTRLTTLFYISWAQQVLIAETYPRYKLGDDGGNYLPSAKVATPSQIRATLAAQAVDFGKAGLIENVAAYIDALVVTRDATDRDRVNSFQRPDLINGFLKFASMIQPLA</sequence>
<dbReference type="eggNOG" id="COG4386">
    <property type="taxonomic scope" value="Bacteria"/>
</dbReference>
<dbReference type="AlphaFoldDB" id="F4QG94"/>
<comment type="similarity">
    <text evidence="1">Belongs to the myoviridae tail sheath protein family.</text>
</comment>
<evidence type="ECO:0000313" key="4">
    <source>
        <dbReference type="Proteomes" id="UP000006512"/>
    </source>
</evidence>
<reference evidence="4" key="1">
    <citation type="submission" date="2011-03" db="EMBL/GenBank/DDBJ databases">
        <title>Draft genome sequence of Brevundimonas diminuta.</title>
        <authorList>
            <person name="Brown P.J.B."/>
            <person name="Buechlein A."/>
            <person name="Hemmerich C."/>
            <person name="Brun Y.V."/>
        </authorList>
    </citation>
    <scope>NUCLEOTIDE SEQUENCE [LARGE SCALE GENOMIC DNA]</scope>
    <source>
        <strain evidence="4">C19</strain>
    </source>
</reference>
<dbReference type="RefSeq" id="WP_006271597.1">
    <property type="nucleotide sequence ID" value="NZ_GL883077.1"/>
</dbReference>
<protein>
    <submittedName>
        <fullName evidence="3">Bacteriophage Mu tail sheath protein GpL family protein</fullName>
    </submittedName>
</protein>
<evidence type="ECO:0000313" key="3">
    <source>
        <dbReference type="EMBL" id="EGF92422.1"/>
    </source>
</evidence>
<feature type="domain" description="Tail sheath protein subtilisin-like" evidence="2">
    <location>
        <begin position="230"/>
        <end position="367"/>
    </location>
</feature>
<keyword evidence="4" id="KW-1185">Reference proteome</keyword>
<dbReference type="OrthoDB" id="5442644at2"/>
<dbReference type="EMBL" id="GL883077">
    <property type="protein sequence ID" value="EGF92422.1"/>
    <property type="molecule type" value="Genomic_DNA"/>
</dbReference>
<evidence type="ECO:0000259" key="2">
    <source>
        <dbReference type="Pfam" id="PF04984"/>
    </source>
</evidence>
<name>F4QG94_9CAUL</name>
<accession>F4QG94</accession>
<dbReference type="Proteomes" id="UP000006512">
    <property type="component" value="Unassembled WGS sequence"/>
</dbReference>
<dbReference type="STRING" id="715226.ABI_08580"/>